<proteinExistence type="predicted"/>
<gene>
    <name evidence="1" type="primary">WBGene00278404</name>
</gene>
<keyword evidence="2" id="KW-1185">Reference proteome</keyword>
<evidence type="ECO:0000313" key="2">
    <source>
        <dbReference type="Proteomes" id="UP000005239"/>
    </source>
</evidence>
<dbReference type="AlphaFoldDB" id="A0A2A6CQZ8"/>
<evidence type="ECO:0000313" key="1">
    <source>
        <dbReference type="EnsemblMetazoa" id="PPA40035.1"/>
    </source>
</evidence>
<reference evidence="2" key="1">
    <citation type="journal article" date="2008" name="Nat. Genet.">
        <title>The Pristionchus pacificus genome provides a unique perspective on nematode lifestyle and parasitism.</title>
        <authorList>
            <person name="Dieterich C."/>
            <person name="Clifton S.W."/>
            <person name="Schuster L.N."/>
            <person name="Chinwalla A."/>
            <person name="Delehaunty K."/>
            <person name="Dinkelacker I."/>
            <person name="Fulton L."/>
            <person name="Fulton R."/>
            <person name="Godfrey J."/>
            <person name="Minx P."/>
            <person name="Mitreva M."/>
            <person name="Roeseler W."/>
            <person name="Tian H."/>
            <person name="Witte H."/>
            <person name="Yang S.P."/>
            <person name="Wilson R.K."/>
            <person name="Sommer R.J."/>
        </authorList>
    </citation>
    <scope>NUCLEOTIDE SEQUENCE [LARGE SCALE GENOMIC DNA]</scope>
    <source>
        <strain evidence="2">PS312</strain>
    </source>
</reference>
<name>A0A2A6CQZ8_PRIPA</name>
<dbReference type="Proteomes" id="UP000005239">
    <property type="component" value="Unassembled WGS sequence"/>
</dbReference>
<accession>A0A8R1UTC5</accession>
<protein>
    <submittedName>
        <fullName evidence="1">Uncharacterized protein</fullName>
    </submittedName>
</protein>
<sequence length="200" mass="22835">MTIQRRGTTVLMLSRVFAILSIVTSIGLLLPLVLDRPLIQSIVVSSFLLFNAFVSSLVFPSIELKKPWLYVPQLFASVLMQILSITIMMCAIMELNGQETILSHYQPYQDWWDTVGIDFNVGCLFLWSFLFLTGNFVTFIHFRTFSALRKSVSSIPSHHLPLVPPPYSLFTLQVNGRPEGAPPSYQEIFHKEYTIHDLPR</sequence>
<accession>A0A2A6CQZ8</accession>
<dbReference type="EnsemblMetazoa" id="PPA40035.1">
    <property type="protein sequence ID" value="PPA40035.1"/>
    <property type="gene ID" value="WBGene00278404"/>
</dbReference>
<organism evidence="1 2">
    <name type="scientific">Pristionchus pacificus</name>
    <name type="common">Parasitic nematode worm</name>
    <dbReference type="NCBI Taxonomy" id="54126"/>
    <lineage>
        <taxon>Eukaryota</taxon>
        <taxon>Metazoa</taxon>
        <taxon>Ecdysozoa</taxon>
        <taxon>Nematoda</taxon>
        <taxon>Chromadorea</taxon>
        <taxon>Rhabditida</taxon>
        <taxon>Rhabditina</taxon>
        <taxon>Diplogasteromorpha</taxon>
        <taxon>Diplogasteroidea</taxon>
        <taxon>Neodiplogasteridae</taxon>
        <taxon>Pristionchus</taxon>
    </lineage>
</organism>
<reference evidence="1" key="2">
    <citation type="submission" date="2022-06" db="UniProtKB">
        <authorList>
            <consortium name="EnsemblMetazoa"/>
        </authorList>
    </citation>
    <scope>IDENTIFICATION</scope>
    <source>
        <strain evidence="1">PS312</strain>
    </source>
</reference>